<evidence type="ECO:0008006" key="6">
    <source>
        <dbReference type="Google" id="ProtNLM"/>
    </source>
</evidence>
<dbReference type="PROSITE" id="PS50003">
    <property type="entry name" value="PH_DOMAIN"/>
    <property type="match status" value="1"/>
</dbReference>
<keyword evidence="5" id="KW-1185">Reference proteome</keyword>
<feature type="compositionally biased region" description="Polar residues" evidence="1">
    <location>
        <begin position="201"/>
        <end position="212"/>
    </location>
</feature>
<reference evidence="5" key="1">
    <citation type="submission" date="2011-02" db="EMBL/GenBank/DDBJ databases">
        <title>The Genome Sequence of Capsaspora owczarzaki ATCC 30864.</title>
        <authorList>
            <person name="Russ C."/>
            <person name="Cuomo C."/>
            <person name="Burger G."/>
            <person name="Gray M.W."/>
            <person name="Holland P.W.H."/>
            <person name="King N."/>
            <person name="Lang F.B.F."/>
            <person name="Roger A.J."/>
            <person name="Ruiz-Trillo I."/>
            <person name="Young S.K."/>
            <person name="Zeng Q."/>
            <person name="Gargeya S."/>
            <person name="Alvarado L."/>
            <person name="Berlin A."/>
            <person name="Chapman S.B."/>
            <person name="Chen Z."/>
            <person name="Freedman E."/>
            <person name="Gellesch M."/>
            <person name="Goldberg J."/>
            <person name="Griggs A."/>
            <person name="Gujja S."/>
            <person name="Heilman E."/>
            <person name="Heiman D."/>
            <person name="Howarth C."/>
            <person name="Mehta T."/>
            <person name="Neiman D."/>
            <person name="Pearson M."/>
            <person name="Roberts A."/>
            <person name="Saif S."/>
            <person name="Shea T."/>
            <person name="Shenoy N."/>
            <person name="Sisk P."/>
            <person name="Stolte C."/>
            <person name="Sykes S."/>
            <person name="White J."/>
            <person name="Yandava C."/>
            <person name="Haas B."/>
            <person name="Nusbaum C."/>
            <person name="Birren B."/>
        </authorList>
    </citation>
    <scope>NUCLEOTIDE SEQUENCE</scope>
    <source>
        <strain evidence="5">ATCC 30864</strain>
    </source>
</reference>
<protein>
    <recommendedName>
        <fullName evidence="6">DH domain-containing protein</fullName>
    </recommendedName>
</protein>
<feature type="compositionally biased region" description="Polar residues" evidence="1">
    <location>
        <begin position="235"/>
        <end position="244"/>
    </location>
</feature>
<proteinExistence type="predicted"/>
<dbReference type="CDD" id="cd00160">
    <property type="entry name" value="RhoGEF"/>
    <property type="match status" value="1"/>
</dbReference>
<dbReference type="STRING" id="595528.A0A0D2WNB3"/>
<evidence type="ECO:0000259" key="2">
    <source>
        <dbReference type="PROSITE" id="PS50003"/>
    </source>
</evidence>
<dbReference type="InParanoid" id="A0A0D2WNB3"/>
<gene>
    <name evidence="4" type="ORF">CAOG_003491</name>
</gene>
<dbReference type="Pfam" id="PF00621">
    <property type="entry name" value="RhoGEF"/>
    <property type="match status" value="1"/>
</dbReference>
<feature type="compositionally biased region" description="Polar residues" evidence="1">
    <location>
        <begin position="252"/>
        <end position="268"/>
    </location>
</feature>
<dbReference type="InterPro" id="IPR055251">
    <property type="entry name" value="SOS1_NGEF_PH"/>
</dbReference>
<feature type="compositionally biased region" description="Low complexity" evidence="1">
    <location>
        <begin position="1041"/>
        <end position="1061"/>
    </location>
</feature>
<dbReference type="EMBL" id="KE346364">
    <property type="protein sequence ID" value="KJE92545.1"/>
    <property type="molecule type" value="Genomic_DNA"/>
</dbReference>
<dbReference type="PANTHER" id="PTHR13217:SF11">
    <property type="entry name" value="PLECKSTRIN HOMOLOGY DOMAIN-CONTAINING FAMILY G MEMBER 5"/>
    <property type="match status" value="1"/>
</dbReference>
<dbReference type="SMART" id="SM00325">
    <property type="entry name" value="RhoGEF"/>
    <property type="match status" value="1"/>
</dbReference>
<dbReference type="PROSITE" id="PS50010">
    <property type="entry name" value="DH_2"/>
    <property type="match status" value="1"/>
</dbReference>
<dbReference type="PhylomeDB" id="A0A0D2WNB3"/>
<dbReference type="InterPro" id="IPR040181">
    <property type="entry name" value="PKHG5/7"/>
</dbReference>
<dbReference type="InterPro" id="IPR035899">
    <property type="entry name" value="DBL_dom_sf"/>
</dbReference>
<feature type="region of interest" description="Disordered" evidence="1">
    <location>
        <begin position="280"/>
        <end position="358"/>
    </location>
</feature>
<name>A0A0D2WNB3_CAPO3</name>
<evidence type="ECO:0000313" key="5">
    <source>
        <dbReference type="Proteomes" id="UP000008743"/>
    </source>
</evidence>
<sequence>MSAKVVERKGKSKPAPPARSDVPPSEHASSAGSAAAKAVISAGERGRASHSPVSISLTSTEEDETEHEARRSRGIVIDGEADTDSSAADSGNNSSSDDDDDDDDGVVKRPSPSNKKDLSLIFGVDPARVKPGLVVGGGSGNGSASSGASLNSSLGGSNSSLNVDAVFLTPDGSLDSSASNKSKASNLSASSSIIANAASVSPKSSIPRSPSQGDAVGSERSSFSSSHSSPLAVPTTGTPRSQSVDYGRSGLGFSSHSPSESGGLTRQGNKFLSQISIASSSSDLSDIMDRRSDSISSPGIYHSNSSLHSPNGGSRADLSITRSSNTPSNDGSQDDDSDDESGLRVAEHRRSRPHSMGKLGKFFGAELQVGTGSGSQHSPGTISAHKGGKLGKFFGTEVSTASSSQAESVFGSTPSQSMIHELEIMQLYGKDTRHELSKEKERHWTKLVSPDVLRNLDDRTRRHNENVWELFTSEVDFMEFLLIVKECFLQPFDELQSKGYLHEVNRSSIFSNFTDILACSERTAYAIKRSLVDRLDGRSVASPSQSNEEEDHGPVFAGSNSMLSTVFVNSLFKNIESDFKDFQTYCLLHSTVLKYLKTLDNNSDFVTFLKWCQARPLCRRLQLRDLLVAPVQRLTKYPLLVQGMIKRVPADHAARLTDTCERLNRFVAQINEKINQRENYNKLTALQQSLIVSPEAAEVDGAAAVSINLLANDRKFVLEGRLSKVGSFGMYSDRHAFLFSDMLLITKPQKDQFVMYRAPIPLAELRLVHVTEDLVKHGFMVRQLNSSGSILREYTFMAENGQEKLKWIQAITEAIAVVLREVSQKASQSIRSCGDTFVRIALPDGLGLSPSTTLNIFSHTTMQEITALACRKKDLPPSSFFLSRLVSDAQQQPIALYPGATAGDVAASHLMLVLKPGAVVPAISPTTAARFSYAQPSVAVEDATKSFAVLEDPTKPSVVAEDATKSSGSSSPEGFTANSALEIALAKISALERRVAQLTELVSKKDTDIQDMRDEFASFMSMLDNRAQTIAGRLPGEEDGSALVARRSSSPASRASITSTSYSVPEEDEEPPTILRIGDSHQAASVL</sequence>
<accession>A0A0D2WNB3</accession>
<feature type="domain" description="DH" evidence="3">
    <location>
        <begin position="462"/>
        <end position="673"/>
    </location>
</feature>
<feature type="compositionally biased region" description="Low complexity" evidence="1">
    <location>
        <begin position="173"/>
        <end position="199"/>
    </location>
</feature>
<dbReference type="Gene3D" id="1.20.900.10">
    <property type="entry name" value="Dbl homology (DH) domain"/>
    <property type="match status" value="1"/>
</dbReference>
<feature type="compositionally biased region" description="Low complexity" evidence="1">
    <location>
        <begin position="142"/>
        <end position="162"/>
    </location>
</feature>
<dbReference type="PANTHER" id="PTHR13217">
    <property type="entry name" value="PLECKSTRIN HOMOLOGY DOMAIN-CONTAINING FAMILY G MEMBER 7"/>
    <property type="match status" value="1"/>
</dbReference>
<dbReference type="SMART" id="SM00233">
    <property type="entry name" value="PH"/>
    <property type="match status" value="1"/>
</dbReference>
<dbReference type="InterPro" id="IPR001849">
    <property type="entry name" value="PH_domain"/>
</dbReference>
<feature type="compositionally biased region" description="Low complexity" evidence="1">
    <location>
        <begin position="25"/>
        <end position="42"/>
    </location>
</feature>
<evidence type="ECO:0000256" key="1">
    <source>
        <dbReference type="SAM" id="MobiDB-lite"/>
    </source>
</evidence>
<dbReference type="OrthoDB" id="5585231at2759"/>
<dbReference type="Proteomes" id="UP000008743">
    <property type="component" value="Unassembled WGS sequence"/>
</dbReference>
<feature type="compositionally biased region" description="Low complexity" evidence="1">
    <location>
        <begin position="84"/>
        <end position="95"/>
    </location>
</feature>
<dbReference type="GO" id="GO:0005085">
    <property type="term" value="F:guanyl-nucleotide exchange factor activity"/>
    <property type="evidence" value="ECO:0007669"/>
    <property type="project" value="InterPro"/>
</dbReference>
<dbReference type="SUPFAM" id="SSF50729">
    <property type="entry name" value="PH domain-like"/>
    <property type="match status" value="1"/>
</dbReference>
<dbReference type="InterPro" id="IPR011993">
    <property type="entry name" value="PH-like_dom_sf"/>
</dbReference>
<feature type="domain" description="PH" evidence="2">
    <location>
        <begin position="715"/>
        <end position="816"/>
    </location>
</feature>
<evidence type="ECO:0000313" key="4">
    <source>
        <dbReference type="EMBL" id="KJE92545.1"/>
    </source>
</evidence>
<dbReference type="AlphaFoldDB" id="A0A0D2WNB3"/>
<dbReference type="eggNOG" id="KOG3521">
    <property type="taxonomic scope" value="Eukaryota"/>
</dbReference>
<feature type="region of interest" description="Disordered" evidence="1">
    <location>
        <begin position="1"/>
        <end position="268"/>
    </location>
</feature>
<dbReference type="InterPro" id="IPR000219">
    <property type="entry name" value="DH_dom"/>
</dbReference>
<dbReference type="Gene3D" id="2.30.29.30">
    <property type="entry name" value="Pleckstrin-homology domain (PH domain)/Phosphotyrosine-binding domain (PTB)"/>
    <property type="match status" value="1"/>
</dbReference>
<feature type="compositionally biased region" description="Low complexity" evidence="1">
    <location>
        <begin position="218"/>
        <end position="229"/>
    </location>
</feature>
<feature type="region of interest" description="Disordered" evidence="1">
    <location>
        <begin position="1034"/>
        <end position="1087"/>
    </location>
</feature>
<dbReference type="Pfam" id="PF22697">
    <property type="entry name" value="SOS1_NGEF_PH"/>
    <property type="match status" value="1"/>
</dbReference>
<organism evidence="4 5">
    <name type="scientific">Capsaspora owczarzaki (strain ATCC 30864)</name>
    <dbReference type="NCBI Taxonomy" id="595528"/>
    <lineage>
        <taxon>Eukaryota</taxon>
        <taxon>Filasterea</taxon>
        <taxon>Capsaspora</taxon>
    </lineage>
</organism>
<dbReference type="GO" id="GO:0007266">
    <property type="term" value="P:Rho protein signal transduction"/>
    <property type="evidence" value="ECO:0007669"/>
    <property type="project" value="TreeGrafter"/>
</dbReference>
<dbReference type="SUPFAM" id="SSF48065">
    <property type="entry name" value="DBL homology domain (DH-domain)"/>
    <property type="match status" value="1"/>
</dbReference>
<feature type="compositionally biased region" description="Polar residues" evidence="1">
    <location>
        <begin position="302"/>
        <end position="312"/>
    </location>
</feature>
<evidence type="ECO:0000259" key="3">
    <source>
        <dbReference type="PROSITE" id="PS50010"/>
    </source>
</evidence>